<dbReference type="eggNOG" id="COG1235">
    <property type="taxonomic scope" value="Bacteria"/>
</dbReference>
<organism evidence="2">
    <name type="scientific">Solibacter usitatus (strain Ellin6076)</name>
    <dbReference type="NCBI Taxonomy" id="234267"/>
    <lineage>
        <taxon>Bacteria</taxon>
        <taxon>Pseudomonadati</taxon>
        <taxon>Acidobacteriota</taxon>
        <taxon>Terriglobia</taxon>
        <taxon>Bryobacterales</taxon>
        <taxon>Solibacteraceae</taxon>
        <taxon>Candidatus Solibacter</taxon>
    </lineage>
</organism>
<dbReference type="AlphaFoldDB" id="Q027I3"/>
<dbReference type="Pfam" id="PF12706">
    <property type="entry name" value="Lactamase_B_2"/>
    <property type="match status" value="1"/>
</dbReference>
<gene>
    <name evidence="2" type="ordered locus">Acid_1840</name>
</gene>
<dbReference type="InterPro" id="IPR001279">
    <property type="entry name" value="Metallo-B-lactamas"/>
</dbReference>
<dbReference type="InParanoid" id="Q027I3"/>
<dbReference type="STRING" id="234267.Acid_1840"/>
<proteinExistence type="predicted"/>
<sequence length="261" mass="29163">MPSPPCKITVLGSGTSVGVPTIGCHCDVCTSQDARDKRLRPSVLVSFDDRNVLIDTTPDLRTQALRARIERLDAVLFTHSHADHLMGLDDVRPFNFRQKGQIPIFASPETMAAVQRCFQYIFDNGKKESNVPKLDARVLDGTPFDVFGMEFTPIPILHGSQTIYGFRFGGAAYLTDHSDIPESSMEMLKGLDVLFLDALRYKPHPTHSTVERSIRTVDQLAPHRAFFTHICHDLGHERAESMLPPHIRLAYDGLEIQVGGR</sequence>
<dbReference type="CDD" id="cd16279">
    <property type="entry name" value="metallo-hydrolase-like_MBL-fold"/>
    <property type="match status" value="1"/>
</dbReference>
<dbReference type="HOGENOM" id="CLU_044538_2_1_0"/>
<feature type="domain" description="Metallo-beta-lactamase" evidence="1">
    <location>
        <begin position="39"/>
        <end position="229"/>
    </location>
</feature>
<dbReference type="KEGG" id="sus:Acid_1840"/>
<reference evidence="2" key="1">
    <citation type="submission" date="2006-10" db="EMBL/GenBank/DDBJ databases">
        <title>Complete sequence of Solibacter usitatus Ellin6076.</title>
        <authorList>
            <consortium name="US DOE Joint Genome Institute"/>
            <person name="Copeland A."/>
            <person name="Lucas S."/>
            <person name="Lapidus A."/>
            <person name="Barry K."/>
            <person name="Detter J.C."/>
            <person name="Glavina del Rio T."/>
            <person name="Hammon N."/>
            <person name="Israni S."/>
            <person name="Dalin E."/>
            <person name="Tice H."/>
            <person name="Pitluck S."/>
            <person name="Thompson L.S."/>
            <person name="Brettin T."/>
            <person name="Bruce D."/>
            <person name="Han C."/>
            <person name="Tapia R."/>
            <person name="Gilna P."/>
            <person name="Schmutz J."/>
            <person name="Larimer F."/>
            <person name="Land M."/>
            <person name="Hauser L."/>
            <person name="Kyrpides N."/>
            <person name="Mikhailova N."/>
            <person name="Janssen P.H."/>
            <person name="Kuske C.R."/>
            <person name="Richardson P."/>
        </authorList>
    </citation>
    <scope>NUCLEOTIDE SEQUENCE</scope>
    <source>
        <strain evidence="2">Ellin6076</strain>
    </source>
</reference>
<dbReference type="PANTHER" id="PTHR42663">
    <property type="entry name" value="HYDROLASE C777.06C-RELATED-RELATED"/>
    <property type="match status" value="1"/>
</dbReference>
<accession>Q027I3</accession>
<evidence type="ECO:0000313" key="2">
    <source>
        <dbReference type="EMBL" id="ABJ82830.1"/>
    </source>
</evidence>
<protein>
    <submittedName>
        <fullName evidence="2">Beta-lactamase domain protein</fullName>
    </submittedName>
</protein>
<dbReference type="SMART" id="SM00849">
    <property type="entry name" value="Lactamase_B"/>
    <property type="match status" value="1"/>
</dbReference>
<evidence type="ECO:0000259" key="1">
    <source>
        <dbReference type="SMART" id="SM00849"/>
    </source>
</evidence>
<dbReference type="Gene3D" id="3.60.15.10">
    <property type="entry name" value="Ribonuclease Z/Hydroxyacylglutathione hydrolase-like"/>
    <property type="match status" value="1"/>
</dbReference>
<dbReference type="InterPro" id="IPR036866">
    <property type="entry name" value="RibonucZ/Hydroxyglut_hydro"/>
</dbReference>
<dbReference type="EMBL" id="CP000473">
    <property type="protein sequence ID" value="ABJ82830.1"/>
    <property type="molecule type" value="Genomic_DNA"/>
</dbReference>
<name>Q027I3_SOLUE</name>
<dbReference type="FunCoup" id="Q027I3">
    <property type="interactions" value="23"/>
</dbReference>
<dbReference type="PANTHER" id="PTHR42663:SF6">
    <property type="entry name" value="HYDROLASE C777.06C-RELATED"/>
    <property type="match status" value="1"/>
</dbReference>
<dbReference type="SUPFAM" id="SSF56281">
    <property type="entry name" value="Metallo-hydrolase/oxidoreductase"/>
    <property type="match status" value="1"/>
</dbReference>
<dbReference type="OrthoDB" id="9800940at2"/>